<dbReference type="InterPro" id="IPR035371">
    <property type="entry name" value="Nrap_D6"/>
</dbReference>
<dbReference type="GO" id="GO:0034456">
    <property type="term" value="C:UTP-C complex"/>
    <property type="evidence" value="ECO:0007669"/>
    <property type="project" value="TreeGrafter"/>
</dbReference>
<dbReference type="Proteomes" id="UP000285405">
    <property type="component" value="Unassembled WGS sequence"/>
</dbReference>
<dbReference type="PANTHER" id="PTHR17972:SF0">
    <property type="entry name" value="NUCLEOLAR PROTEIN 6"/>
    <property type="match status" value="1"/>
</dbReference>
<evidence type="ECO:0000259" key="12">
    <source>
        <dbReference type="Pfam" id="PF17407"/>
    </source>
</evidence>
<dbReference type="InterPro" id="IPR035082">
    <property type="entry name" value="Nrap_D1"/>
</dbReference>
<dbReference type="InterPro" id="IPR035367">
    <property type="entry name" value="Nrap_D2"/>
</dbReference>
<keyword evidence="5" id="KW-0687">Ribonucleoprotein</keyword>
<evidence type="ECO:0000313" key="14">
    <source>
        <dbReference type="Proteomes" id="UP000285405"/>
    </source>
</evidence>
<evidence type="ECO:0000259" key="11">
    <source>
        <dbReference type="Pfam" id="PF17406"/>
    </source>
</evidence>
<feature type="region of interest" description="Disordered" evidence="6">
    <location>
        <begin position="1"/>
        <end position="44"/>
    </location>
</feature>
<dbReference type="GO" id="GO:0006409">
    <property type="term" value="P:tRNA export from nucleus"/>
    <property type="evidence" value="ECO:0007669"/>
    <property type="project" value="TreeGrafter"/>
</dbReference>
<evidence type="ECO:0000259" key="10">
    <source>
        <dbReference type="Pfam" id="PF17405"/>
    </source>
</evidence>
<dbReference type="AlphaFoldDB" id="A0A420HMQ3"/>
<dbReference type="Gene3D" id="1.10.1410.10">
    <property type="match status" value="1"/>
</dbReference>
<dbReference type="GO" id="GO:0032040">
    <property type="term" value="C:small-subunit processome"/>
    <property type="evidence" value="ECO:0007669"/>
    <property type="project" value="TreeGrafter"/>
</dbReference>
<dbReference type="Pfam" id="PF17406">
    <property type="entry name" value="Nrap_D5"/>
    <property type="match status" value="1"/>
</dbReference>
<organism evidence="13 14">
    <name type="scientific">Golovinomyces cichoracearum</name>
    <dbReference type="NCBI Taxonomy" id="62708"/>
    <lineage>
        <taxon>Eukaryota</taxon>
        <taxon>Fungi</taxon>
        <taxon>Dikarya</taxon>
        <taxon>Ascomycota</taxon>
        <taxon>Pezizomycotina</taxon>
        <taxon>Leotiomycetes</taxon>
        <taxon>Erysiphales</taxon>
        <taxon>Erysiphaceae</taxon>
        <taxon>Golovinomyces</taxon>
    </lineage>
</organism>
<dbReference type="Gene3D" id="3.30.70.3030">
    <property type="match status" value="1"/>
</dbReference>
<evidence type="ECO:0000259" key="8">
    <source>
        <dbReference type="Pfam" id="PF17403"/>
    </source>
</evidence>
<evidence type="ECO:0000256" key="5">
    <source>
        <dbReference type="RuleBase" id="RU364032"/>
    </source>
</evidence>
<dbReference type="GO" id="GO:0006364">
    <property type="term" value="P:rRNA processing"/>
    <property type="evidence" value="ECO:0007669"/>
    <property type="project" value="UniProtKB-KW"/>
</dbReference>
<dbReference type="PANTHER" id="PTHR17972">
    <property type="entry name" value="NUCLEOLAR RNA-ASSOCIATED PROTEIN"/>
    <property type="match status" value="1"/>
</dbReference>
<feature type="domain" description="Nrap protein" evidence="10">
    <location>
        <begin position="639"/>
        <end position="824"/>
    </location>
</feature>
<reference evidence="13 14" key="1">
    <citation type="journal article" date="2018" name="BMC Genomics">
        <title>Comparative genome analyses reveal sequence features reflecting distinct modes of host-adaptation between dicot and monocot powdery mildew.</title>
        <authorList>
            <person name="Wu Y."/>
            <person name="Ma X."/>
            <person name="Pan Z."/>
            <person name="Kale S.D."/>
            <person name="Song Y."/>
            <person name="King H."/>
            <person name="Zhang Q."/>
            <person name="Presley C."/>
            <person name="Deng X."/>
            <person name="Wei C.I."/>
            <person name="Xiao S."/>
        </authorList>
    </citation>
    <scope>NUCLEOTIDE SEQUENCE [LARGE SCALE GENOMIC DNA]</scope>
    <source>
        <strain evidence="13">UCSC1</strain>
    </source>
</reference>
<proteinExistence type="inferred from homology"/>
<dbReference type="GO" id="GO:0032545">
    <property type="term" value="C:CURI complex"/>
    <property type="evidence" value="ECO:0007669"/>
    <property type="project" value="TreeGrafter"/>
</dbReference>
<keyword evidence="4 5" id="KW-0539">Nucleus</keyword>
<name>A0A420HMQ3_9PEZI</name>
<sequence>MSLSPSAPKKRKLDPLNDVPPRLKSPISNSEVRRKPTSRPERSLAKDIVLHPYDALESISCHGGEYGSRLFKLQVDELLAEVKLSHEKKLKGVDDTLKKLKIMIENIEPREPLSTDDLSQIAEASKSLQDEHITIPYPDPKPNENIAYKITYDKPASINIVGSYILKTMIKSRSSPSIDLIVVMPNSIFQKKDYLNYRYFYKRAYYLACIAAGLQSSAEQEFAFRYENLHGNDLHPIIVATPNAVKTSAHEIRIIPTAGKDLFPLTKLRLNKNSLRSKKESLVEAEIVKPTLFYNSSLSSDCNVESYLNLLHVTSKSSQGFRDACILGRIWLQQRGFDGSIFGGGFGHFEWASLTALLMRGGGPKDKAILSYGYSSFQLFKSFLKFLSTGNLMSKPFTLHSANISVQESGIPIFYDSPREHNILYKMSPWSYKLLRIEAKTTLDMLSDEKYDHFDSTFIVKTTLPLLKFDCVFSISQPPEKPDQHFADHCSNTKMFSHRLYSVLEEGLLDRVRVIHIKENRPGAWRINSKVTNVQNDSLNVSVIFDPTKISRLVDHGPLVEEKEKAAKFRKFWGQKAELRRFKDGSIMESLVWPAGSTKSIFETIVKYLVDRHWDSETAKSIAFMGGDGIERLLPDLDYDMKRFEALKDAFKSLENQIRGLEGLPLQLKQISPLDSQLRYSSIKSPFFGPGRPLLDPASVLLEFEGSGRWPDDLVAIQRAKVAFLLRIGSLLEKADESIKARLGLENESQVIQNCAFLDVIYQHGPAFRLRIYIDREQTLLQQRMKDKSTKKSSCDDAAYALWVYKRNFIQLPLLTQSISTHCTRFPLLSGAIRLVKLWFNRHMLCRHFSDEVIELIVARTFLYPYPWLPPSSLIAAFLRTLVFLSKWDWSLNPLIVDFTSTMNRTQFNLINTQLEAWRKIDPLLNRTVLLVASNHDVTGIAFSAQNPSKLIAARMTALARSANKVIKDLGYMLDVNSLFITSTAEYDFLIHLSDDFTSLKKEDKTNQIKHKNFEVQSEKYIEKVGYQPVQLYLAELENLYSNNIVFFHENYTGSVIAGLWNPQSLSPRSFKVNLSYSTQVLEKDNPTQDQVFINQNSILSEISRLGCNMVSRIEIQIR</sequence>
<comment type="subcellular location">
    <subcellularLocation>
        <location evidence="1 5">Nucleus</location>
        <location evidence="1 5">Nucleolus</location>
    </subcellularLocation>
</comment>
<evidence type="ECO:0000259" key="7">
    <source>
        <dbReference type="Pfam" id="PF03813"/>
    </source>
</evidence>
<dbReference type="InterPro" id="IPR035368">
    <property type="entry name" value="Nrap_D3"/>
</dbReference>
<feature type="compositionally biased region" description="Basic and acidic residues" evidence="6">
    <location>
        <begin position="31"/>
        <end position="44"/>
    </location>
</feature>
<dbReference type="GO" id="GO:0003723">
    <property type="term" value="F:RNA binding"/>
    <property type="evidence" value="ECO:0007669"/>
    <property type="project" value="UniProtKB-KW"/>
</dbReference>
<protein>
    <recommendedName>
        <fullName evidence="5">U3 small nucleolar RNA-associated protein 22</fullName>
    </recommendedName>
</protein>
<dbReference type="Pfam" id="PF17407">
    <property type="entry name" value="Nrap_D6"/>
    <property type="match status" value="1"/>
</dbReference>
<dbReference type="Pfam" id="PF17403">
    <property type="entry name" value="Nrap_D2"/>
    <property type="match status" value="1"/>
</dbReference>
<dbReference type="EMBL" id="MCBR01018129">
    <property type="protein sequence ID" value="RKF58686.1"/>
    <property type="molecule type" value="Genomic_DNA"/>
</dbReference>
<dbReference type="InterPro" id="IPR005554">
    <property type="entry name" value="NOL6/Upt22"/>
</dbReference>
<dbReference type="InterPro" id="IPR035369">
    <property type="entry name" value="Nrap_D4"/>
</dbReference>
<evidence type="ECO:0000256" key="1">
    <source>
        <dbReference type="ARBA" id="ARBA00004604"/>
    </source>
</evidence>
<feature type="domain" description="Nrap protein" evidence="11">
    <location>
        <begin position="826"/>
        <end position="981"/>
    </location>
</feature>
<accession>A0A420HMQ3</accession>
<feature type="domain" description="Nrap protein" evidence="12">
    <location>
        <begin position="985"/>
        <end position="1114"/>
    </location>
</feature>
<dbReference type="Pfam" id="PF17405">
    <property type="entry name" value="Nrap_D4"/>
    <property type="match status" value="1"/>
</dbReference>
<dbReference type="InterPro" id="IPR035370">
    <property type="entry name" value="Nrap_D5"/>
</dbReference>
<keyword evidence="3 5" id="KW-0694">RNA-binding</keyword>
<evidence type="ECO:0000313" key="13">
    <source>
        <dbReference type="EMBL" id="RKF58686.1"/>
    </source>
</evidence>
<evidence type="ECO:0000256" key="3">
    <source>
        <dbReference type="ARBA" id="ARBA00022884"/>
    </source>
</evidence>
<gene>
    <name evidence="13" type="ORF">GcC1_181005</name>
</gene>
<keyword evidence="5" id="KW-0690">Ribosome biogenesis</keyword>
<feature type="domain" description="Nrap protein" evidence="7">
    <location>
        <begin position="178"/>
        <end position="317"/>
    </location>
</feature>
<dbReference type="OrthoDB" id="10251401at2759"/>
<dbReference type="Pfam" id="PF17404">
    <property type="entry name" value="Nrap_D3"/>
    <property type="match status" value="1"/>
</dbReference>
<dbReference type="Pfam" id="PF03813">
    <property type="entry name" value="Nrap"/>
    <property type="match status" value="1"/>
</dbReference>
<evidence type="ECO:0000256" key="2">
    <source>
        <dbReference type="ARBA" id="ARBA00006674"/>
    </source>
</evidence>
<keyword evidence="5" id="KW-0698">rRNA processing</keyword>
<evidence type="ECO:0000259" key="9">
    <source>
        <dbReference type="Pfam" id="PF17404"/>
    </source>
</evidence>
<feature type="domain" description="Nrap protein" evidence="9">
    <location>
        <begin position="466"/>
        <end position="614"/>
    </location>
</feature>
<evidence type="ECO:0000256" key="6">
    <source>
        <dbReference type="SAM" id="MobiDB-lite"/>
    </source>
</evidence>
<comment type="caution">
    <text evidence="13">The sequence shown here is derived from an EMBL/GenBank/DDBJ whole genome shotgun (WGS) entry which is preliminary data.</text>
</comment>
<feature type="domain" description="Nrap protein" evidence="8">
    <location>
        <begin position="321"/>
        <end position="461"/>
    </location>
</feature>
<comment type="similarity">
    <text evidence="2 5">Belongs to the NRAP family.</text>
</comment>
<evidence type="ECO:0000256" key="4">
    <source>
        <dbReference type="ARBA" id="ARBA00023242"/>
    </source>
</evidence>